<evidence type="ECO:0000313" key="3">
    <source>
        <dbReference type="Proteomes" id="UP001150879"/>
    </source>
</evidence>
<protein>
    <recommendedName>
        <fullName evidence="4">Fungal N-terminal domain-containing protein</fullName>
    </recommendedName>
</protein>
<sequence length="727" mass="82038">MSDPISVAGTAVGIISLGLQVCGEIVSFCQAWQGFNDDIQNIGQKADGLRMPLRALRRLIEDFRTTDPTIATDLEQKAKSIEQAIKRLKTATDRYSSTASDTDSFRFQLKKAAYPFRKEGLRDMASDLDSVQGVLDTALLIRMLNFAIRASFSLSKGAGGYSIAPLLHLQPLLDAANSVGYRIISDFGTELDSKPTEHELSVNRTIQQLQRAFDLQEATPFDLIWRRGSRLLDLDCSFTFSAPNSLARRQGIQHQLFHSDEFQIPNIARILLQESEDELRDALDSGTASPNDMIGRSTLFDYAFGWPKGIQILLEAGAKPSAEIQTIPYVEDNNNEDTYHSVKLLIEAGSSFDWYDIEACETKGSENIKSLLISELVARQKSLWHLAQCCLPAGQLPNLISVDEKTGEITILDVHTAEIHARLVKKGISIDTIRQCGCFDDWIHSGSVYHYDYFSAKTLKELYQVGFRGVTQLDSRGDTPLMAAKHTLFSEIDGMERMDWLVLRGDDPYEEVTGTSSTATHHLGLAIGDYFLRGRLSLPEFEVWKQAVSKFGKTFFLLPSIIFHAVEGGEPSYVFRELIKFLLWWTRGDTEIGSKVIRFLTFDALGLKHSCCINISFGPWRMFKLVDREEEEVEEIRDEEKSRILELEKLLAELEIKFDDLGQPLMEFLEGYWHTRMIEVLSQRDPYDEEHVIESRQIGVTLEPDECVVPDRVSLLIGSKIKSEIST</sequence>
<accession>A0A9W9J2X7</accession>
<comment type="caution">
    <text evidence="2">The sequence shown here is derived from an EMBL/GenBank/DDBJ whole genome shotgun (WGS) entry which is preliminary data.</text>
</comment>
<evidence type="ECO:0000256" key="1">
    <source>
        <dbReference type="SAM" id="Coils"/>
    </source>
</evidence>
<dbReference type="AlphaFoldDB" id="A0A9W9J2X7"/>
<proteinExistence type="predicted"/>
<keyword evidence="3" id="KW-1185">Reference proteome</keyword>
<organism evidence="2 3">
    <name type="scientific">Penicillium cf. griseofulvum</name>
    <dbReference type="NCBI Taxonomy" id="2972120"/>
    <lineage>
        <taxon>Eukaryota</taxon>
        <taxon>Fungi</taxon>
        <taxon>Dikarya</taxon>
        <taxon>Ascomycota</taxon>
        <taxon>Pezizomycotina</taxon>
        <taxon>Eurotiomycetes</taxon>
        <taxon>Eurotiomycetidae</taxon>
        <taxon>Eurotiales</taxon>
        <taxon>Aspergillaceae</taxon>
        <taxon>Penicillium</taxon>
    </lineage>
</organism>
<gene>
    <name evidence="2" type="ORF">N7472_007285</name>
</gene>
<dbReference type="EMBL" id="JAPQKP010000005">
    <property type="protein sequence ID" value="KAJ5188271.1"/>
    <property type="molecule type" value="Genomic_DNA"/>
</dbReference>
<evidence type="ECO:0008006" key="4">
    <source>
        <dbReference type="Google" id="ProtNLM"/>
    </source>
</evidence>
<evidence type="ECO:0000313" key="2">
    <source>
        <dbReference type="EMBL" id="KAJ5188271.1"/>
    </source>
</evidence>
<dbReference type="Proteomes" id="UP001150879">
    <property type="component" value="Unassembled WGS sequence"/>
</dbReference>
<name>A0A9W9J2X7_9EURO</name>
<reference evidence="2" key="1">
    <citation type="submission" date="2022-11" db="EMBL/GenBank/DDBJ databases">
        <authorList>
            <person name="Petersen C."/>
        </authorList>
    </citation>
    <scope>NUCLEOTIDE SEQUENCE</scope>
    <source>
        <strain evidence="2">IBT 16849</strain>
    </source>
</reference>
<keyword evidence="1" id="KW-0175">Coiled coil</keyword>
<feature type="coiled-coil region" evidence="1">
    <location>
        <begin position="630"/>
        <end position="657"/>
    </location>
</feature>
<reference evidence="2" key="2">
    <citation type="journal article" date="2023" name="IMA Fungus">
        <title>Comparative genomic study of the Penicillium genus elucidates a diverse pangenome and 15 lateral gene transfer events.</title>
        <authorList>
            <person name="Petersen C."/>
            <person name="Sorensen T."/>
            <person name="Nielsen M.R."/>
            <person name="Sondergaard T.E."/>
            <person name="Sorensen J.L."/>
            <person name="Fitzpatrick D.A."/>
            <person name="Frisvad J.C."/>
            <person name="Nielsen K.L."/>
        </authorList>
    </citation>
    <scope>NUCLEOTIDE SEQUENCE</scope>
    <source>
        <strain evidence="2">IBT 16849</strain>
    </source>
</reference>